<dbReference type="InterPro" id="IPR022641">
    <property type="entry name" value="CheR_N"/>
</dbReference>
<keyword evidence="3" id="KW-0489">Methyltransferase</keyword>
<name>A0A5C7AB75_9BACT</name>
<dbReference type="InterPro" id="IPR022642">
    <property type="entry name" value="CheR_C"/>
</dbReference>
<keyword evidence="6" id="KW-0378">Hydrolase</keyword>
<dbReference type="InterPro" id="IPR050903">
    <property type="entry name" value="Bact_Chemotaxis_MeTrfase"/>
</dbReference>
<dbReference type="SMART" id="SM00138">
    <property type="entry name" value="MeTrc"/>
    <property type="match status" value="1"/>
</dbReference>
<keyword evidence="4" id="KW-0808">Transferase</keyword>
<dbReference type="Proteomes" id="UP000321935">
    <property type="component" value="Unassembled WGS sequence"/>
</dbReference>
<dbReference type="Gene3D" id="2.10.70.100">
    <property type="match status" value="1"/>
</dbReference>
<feature type="region of interest" description="Disordered" evidence="7">
    <location>
        <begin position="699"/>
        <end position="727"/>
    </location>
</feature>
<dbReference type="CDD" id="cd00130">
    <property type="entry name" value="PAS"/>
    <property type="match status" value="2"/>
</dbReference>
<dbReference type="Gene3D" id="3.40.50.180">
    <property type="entry name" value="Methylesterase CheB, C-terminal domain"/>
    <property type="match status" value="1"/>
</dbReference>
<dbReference type="InterPro" id="IPR005467">
    <property type="entry name" value="His_kinase_dom"/>
</dbReference>
<feature type="domain" description="PAC" evidence="9">
    <location>
        <begin position="964"/>
        <end position="1018"/>
    </location>
</feature>
<dbReference type="SMART" id="SM00388">
    <property type="entry name" value="HisKA"/>
    <property type="match status" value="1"/>
</dbReference>
<sequence length="1543" mass="175218">MFLVPMVTAKKTKTQPPATVQNFPIVGIGASAGGLDAFMRLLTAIPESSGMAYVLVQHLDPSHESMLPEILQRVTKIPVHEITEDIHLAPDHIYIIPSNKILTSTDGVLQLAPRDKKILNLSIDIFFKTLAEVHKEFAVGVILSGTGKDGTNGLKAIKDYGGISIAQDMESAAYDGMPESAINAGVVDFILAPEQIPEQLLQISRIDKISPVHKKETQEAKDDEAVFKQILSQLHQRSGVDFTHYKDPTLRRRIARRIAIVKKKNLTSYLDFLRKDKDEQDALFQDMLIPVTSFFRDPKSFLALTETVFPSILKNKNPDAPIRIWIAGCSTGEEIYSIAICLKEFLGANSDSYQDRTKIQIFASDISEKAIKKARSGIYTKADVEGLSASQLETYFTKNNGGYEVNKVIRDMCVIAPHNFLKDPPFAKMDLISCRNVLIYMDTFLQQKAFATFHYALKENGFLFLGKSESIGASSDLFAQVAKKEKIYSRKRVAGRFRHVATELKKDKLTTKAKTVAKNEATQTDFKKSAEAIMIAKSPASVVVNEQLDIVHIHGDITPFLQAPQGKPTHNLLLMARDGLTFELRNAIHKASKEQKTITTEKIPVKINAHMQDSDSHRDGQEKQILVAMEIIPLTDTVEQHYLIRFEKTIVPTAQDEKSAAGGKTKIGEAVKRNEQLEKELEHNREDMRAITEDMEAANEELQSANEELQSSNEEMQSLNEELETSKEELQSTNEELIIINQELFEKQEQLSAARLYSDSIVSTIRHPLIVLDKDLCIKTANTAFYKKFNVDEKETENKWFYEIQHHQFDDFKLRSLLVKVLSQKNRIDDFEIILNLPGIGERTLLMNAQQIKNEKTAEQLILLAIEDVTEQAAAREIILENKKLSEKERKMLVDFFMQVPAMCAILKGPEYVFEFANPAYREFVGNRELIGKPLLEALPEITGQDFIELLDNVYNTGETFTAKEMSVTLDKGNGKLEQVYVNLSYQLFKNDKGEIEGILSFVYDVTEQVNARKQIEASEKRFSNILEQSIMAVGILKGTDMVVSFANEPLLATWGKEDDIIGKPLLEVLPELKDQGFPELLQEVYSTGVPYYGYEAKVNLILNGKEEIKYYNFVYQPYTEIDNSITGITILATEVTEQVLGKKQIEERNKDQIQLSQYLKLATDSGNVGVWSLDIASSKLEWSNIHKKLWGYDDLLEELTYEDWHKVILPEDKELAFRKIEESKLKRSFYEVDYRINRANDGAVVWIKSTGQYQYDEFGEAHTLSGISIDITKQKSFTEELEIKVKQRTASLKKSNEELKQSNIQLDQFAYIASHDLQEPLRKILTFSLLLQDKYTNGLNKEVKSYLHKIEGASSRMTTLIQDLLNYSRLLHHEKLFASTDLNGTLDHILNDFELLIQEKKAKIKIGQLPTVNAIAFQMSQLFHNLISNSLKFSKKDVPPIITITSRKLPEKEIKKYSSLDPFVPYVEIIFKDNGIGFEQKYAKKIFTIFQRLHDKETYNGTGIGLALCKKIVENHQGEIFSNVKENEGAIFHIILPIKKRE</sequence>
<evidence type="ECO:0000256" key="3">
    <source>
        <dbReference type="ARBA" id="ARBA00022603"/>
    </source>
</evidence>
<dbReference type="InterPro" id="IPR000673">
    <property type="entry name" value="Sig_transdc_resp-reg_Me-estase"/>
</dbReference>
<comment type="caution">
    <text evidence="12">The sequence shown here is derived from an EMBL/GenBank/DDBJ whole genome shotgun (WGS) entry which is preliminary data.</text>
</comment>
<feature type="domain" description="PAC" evidence="9">
    <location>
        <begin position="1231"/>
        <end position="1284"/>
    </location>
</feature>
<keyword evidence="6" id="KW-0145">Chemotaxis</keyword>
<dbReference type="InterPro" id="IPR003661">
    <property type="entry name" value="HisK_dim/P_dom"/>
</dbReference>
<dbReference type="PROSITE" id="PS50123">
    <property type="entry name" value="CHER"/>
    <property type="match status" value="1"/>
</dbReference>
<dbReference type="SUPFAM" id="SSF47757">
    <property type="entry name" value="Chemotaxis receptor methyltransferase CheR, N-terminal domain"/>
    <property type="match status" value="1"/>
</dbReference>
<evidence type="ECO:0000313" key="12">
    <source>
        <dbReference type="EMBL" id="TXE03721.1"/>
    </source>
</evidence>
<dbReference type="SUPFAM" id="SSF55785">
    <property type="entry name" value="PYP-like sensor domain (PAS domain)"/>
    <property type="match status" value="4"/>
</dbReference>
<dbReference type="PROSITE" id="PS50113">
    <property type="entry name" value="PAC"/>
    <property type="match status" value="2"/>
</dbReference>
<dbReference type="InterPro" id="IPR000014">
    <property type="entry name" value="PAS"/>
</dbReference>
<dbReference type="SMART" id="SM00387">
    <property type="entry name" value="HATPase_c"/>
    <property type="match status" value="1"/>
</dbReference>
<dbReference type="PANTHER" id="PTHR24422:SF27">
    <property type="entry name" value="PROTEIN-GLUTAMATE O-METHYLTRANSFERASE"/>
    <property type="match status" value="1"/>
</dbReference>
<dbReference type="SMART" id="SM00091">
    <property type="entry name" value="PAS"/>
    <property type="match status" value="3"/>
</dbReference>
<dbReference type="Pfam" id="PF02518">
    <property type="entry name" value="HATPase_c"/>
    <property type="match status" value="1"/>
</dbReference>
<dbReference type="InterPro" id="IPR000700">
    <property type="entry name" value="PAS-assoc_C"/>
</dbReference>
<dbReference type="Pfam" id="PF00512">
    <property type="entry name" value="HisKA"/>
    <property type="match status" value="1"/>
</dbReference>
<evidence type="ECO:0000256" key="5">
    <source>
        <dbReference type="ARBA" id="ARBA00022691"/>
    </source>
</evidence>
<evidence type="ECO:0000256" key="1">
    <source>
        <dbReference type="ARBA" id="ARBA00000085"/>
    </source>
</evidence>
<dbReference type="Pfam" id="PF08448">
    <property type="entry name" value="PAS_4"/>
    <property type="match status" value="3"/>
</dbReference>
<dbReference type="InterPro" id="IPR035909">
    <property type="entry name" value="CheB_C"/>
</dbReference>
<dbReference type="GO" id="GO:0006935">
    <property type="term" value="P:chemotaxis"/>
    <property type="evidence" value="ECO:0007669"/>
    <property type="project" value="UniProtKB-UniRule"/>
</dbReference>
<dbReference type="GO" id="GO:0008983">
    <property type="term" value="F:protein-glutamate O-methyltransferase activity"/>
    <property type="evidence" value="ECO:0007669"/>
    <property type="project" value="UniProtKB-EC"/>
</dbReference>
<keyword evidence="5" id="KW-0949">S-adenosyl-L-methionine</keyword>
<evidence type="ECO:0000256" key="4">
    <source>
        <dbReference type="ARBA" id="ARBA00022679"/>
    </source>
</evidence>
<dbReference type="CDD" id="cd16434">
    <property type="entry name" value="CheB-CheR_fusion"/>
    <property type="match status" value="1"/>
</dbReference>
<dbReference type="GO" id="GO:0032259">
    <property type="term" value="P:methylation"/>
    <property type="evidence" value="ECO:0007669"/>
    <property type="project" value="UniProtKB-KW"/>
</dbReference>
<feature type="domain" description="CheB-type methylesterase" evidence="10">
    <location>
        <begin position="17"/>
        <end position="207"/>
    </location>
</feature>
<dbReference type="Pfam" id="PF03705">
    <property type="entry name" value="CheR_N"/>
    <property type="match status" value="1"/>
</dbReference>
<dbReference type="SUPFAM" id="SSF53335">
    <property type="entry name" value="S-adenosyl-L-methionine-dependent methyltransferases"/>
    <property type="match status" value="1"/>
</dbReference>
<proteinExistence type="predicted"/>
<feature type="active site" evidence="6">
    <location>
        <position position="31"/>
    </location>
</feature>
<evidence type="ECO:0000313" key="13">
    <source>
        <dbReference type="Proteomes" id="UP000321935"/>
    </source>
</evidence>
<evidence type="ECO:0000259" key="8">
    <source>
        <dbReference type="PROSITE" id="PS50109"/>
    </source>
</evidence>
<dbReference type="InterPro" id="IPR003594">
    <property type="entry name" value="HATPase_dom"/>
</dbReference>
<dbReference type="SUPFAM" id="SSF55874">
    <property type="entry name" value="ATPase domain of HSP90 chaperone/DNA topoisomerase II/histidine kinase"/>
    <property type="match status" value="1"/>
</dbReference>
<dbReference type="InterPro" id="IPR013655">
    <property type="entry name" value="PAS_fold_3"/>
</dbReference>
<dbReference type="Pfam" id="PF08447">
    <property type="entry name" value="PAS_3"/>
    <property type="match status" value="1"/>
</dbReference>
<reference evidence="12 13" key="1">
    <citation type="submission" date="2019-08" db="EMBL/GenBank/DDBJ databases">
        <title>Genomes sequence of Algoriphagus aquimarinus ACAM450.</title>
        <authorList>
            <person name="Bowman J.P."/>
        </authorList>
    </citation>
    <scope>NUCLEOTIDE SEQUENCE [LARGE SCALE GENOMIC DNA]</scope>
    <source>
        <strain evidence="12 13">ACAM 450</strain>
    </source>
</reference>
<comment type="catalytic activity">
    <reaction evidence="2">
        <text>L-glutamyl-[protein] + S-adenosyl-L-methionine = [protein]-L-glutamate 5-O-methyl ester + S-adenosyl-L-homocysteine</text>
        <dbReference type="Rhea" id="RHEA:24452"/>
        <dbReference type="Rhea" id="RHEA-COMP:10208"/>
        <dbReference type="Rhea" id="RHEA-COMP:10311"/>
        <dbReference type="ChEBI" id="CHEBI:29973"/>
        <dbReference type="ChEBI" id="CHEBI:57856"/>
        <dbReference type="ChEBI" id="CHEBI:59789"/>
        <dbReference type="ChEBI" id="CHEBI:82795"/>
        <dbReference type="EC" id="2.1.1.80"/>
    </reaction>
</comment>
<feature type="domain" description="Histidine kinase" evidence="8">
    <location>
        <begin position="1313"/>
        <end position="1541"/>
    </location>
</feature>
<dbReference type="Gene3D" id="1.10.155.10">
    <property type="entry name" value="Chemotaxis receptor methyltransferase CheR, N-terminal domain"/>
    <property type="match status" value="1"/>
</dbReference>
<feature type="compositionally biased region" description="Polar residues" evidence="7">
    <location>
        <begin position="701"/>
        <end position="720"/>
    </location>
</feature>
<dbReference type="PRINTS" id="PR00996">
    <property type="entry name" value="CHERMTFRASE"/>
</dbReference>
<dbReference type="InterPro" id="IPR001610">
    <property type="entry name" value="PAC"/>
</dbReference>
<evidence type="ECO:0000259" key="11">
    <source>
        <dbReference type="PROSITE" id="PS50123"/>
    </source>
</evidence>
<evidence type="ECO:0000259" key="10">
    <source>
        <dbReference type="PROSITE" id="PS50122"/>
    </source>
</evidence>
<evidence type="ECO:0000256" key="7">
    <source>
        <dbReference type="SAM" id="MobiDB-lite"/>
    </source>
</evidence>
<dbReference type="SUPFAM" id="SSF52738">
    <property type="entry name" value="Methylesterase CheB, C-terminal domain"/>
    <property type="match status" value="1"/>
</dbReference>
<dbReference type="Pfam" id="PF01339">
    <property type="entry name" value="CheB_methylest"/>
    <property type="match status" value="1"/>
</dbReference>
<dbReference type="CDD" id="cd00082">
    <property type="entry name" value="HisKA"/>
    <property type="match status" value="1"/>
</dbReference>
<dbReference type="InterPro" id="IPR000780">
    <property type="entry name" value="CheR_MeTrfase"/>
</dbReference>
<feature type="active site" evidence="6">
    <location>
        <position position="149"/>
    </location>
</feature>
<evidence type="ECO:0000259" key="9">
    <source>
        <dbReference type="PROSITE" id="PS50113"/>
    </source>
</evidence>
<dbReference type="InterPro" id="IPR036097">
    <property type="entry name" value="HisK_dim/P_sf"/>
</dbReference>
<dbReference type="GO" id="GO:0000155">
    <property type="term" value="F:phosphorelay sensor kinase activity"/>
    <property type="evidence" value="ECO:0007669"/>
    <property type="project" value="InterPro"/>
</dbReference>
<dbReference type="SUPFAM" id="SSF47384">
    <property type="entry name" value="Homodimeric domain of signal transducing histidine kinase"/>
    <property type="match status" value="1"/>
</dbReference>
<dbReference type="InterPro" id="IPR035965">
    <property type="entry name" value="PAS-like_dom_sf"/>
</dbReference>
<dbReference type="InterPro" id="IPR036804">
    <property type="entry name" value="CheR_N_sf"/>
</dbReference>
<dbReference type="InterPro" id="IPR013656">
    <property type="entry name" value="PAS_4"/>
</dbReference>
<dbReference type="Gene3D" id="3.40.50.150">
    <property type="entry name" value="Vaccinia Virus protein VP39"/>
    <property type="match status" value="1"/>
</dbReference>
<dbReference type="EMBL" id="VORW01000023">
    <property type="protein sequence ID" value="TXE03721.1"/>
    <property type="molecule type" value="Genomic_DNA"/>
</dbReference>
<dbReference type="RefSeq" id="WP_146920678.1">
    <property type="nucleotide sequence ID" value="NZ_VORW01000023.1"/>
</dbReference>
<comment type="catalytic activity">
    <reaction evidence="1">
        <text>ATP + protein L-histidine = ADP + protein N-phospho-L-histidine.</text>
        <dbReference type="EC" id="2.7.13.3"/>
    </reaction>
</comment>
<organism evidence="12 13">
    <name type="scientific">Algoriphagus aquimarinus</name>
    <dbReference type="NCBI Taxonomy" id="237018"/>
    <lineage>
        <taxon>Bacteria</taxon>
        <taxon>Pseudomonadati</taxon>
        <taxon>Bacteroidota</taxon>
        <taxon>Cytophagia</taxon>
        <taxon>Cytophagales</taxon>
        <taxon>Cyclobacteriaceae</taxon>
        <taxon>Algoriphagus</taxon>
    </lineage>
</organism>
<evidence type="ECO:0000256" key="2">
    <source>
        <dbReference type="ARBA" id="ARBA00001541"/>
    </source>
</evidence>
<accession>A0A5C7AB75</accession>
<dbReference type="Gene3D" id="3.30.565.10">
    <property type="entry name" value="Histidine kinase-like ATPase, C-terminal domain"/>
    <property type="match status" value="1"/>
</dbReference>
<protein>
    <submittedName>
        <fullName evidence="12">PAS domain S-box protein</fullName>
    </submittedName>
</protein>
<gene>
    <name evidence="12" type="ORF">ESV85_19735</name>
</gene>
<dbReference type="Pfam" id="PF01739">
    <property type="entry name" value="CheR"/>
    <property type="match status" value="1"/>
</dbReference>
<feature type="domain" description="CheR-type methyltransferase" evidence="11">
    <location>
        <begin position="215"/>
        <end position="491"/>
    </location>
</feature>
<dbReference type="PROSITE" id="PS50122">
    <property type="entry name" value="CHEB"/>
    <property type="match status" value="1"/>
</dbReference>
<feature type="active site" evidence="6">
    <location>
        <position position="58"/>
    </location>
</feature>
<dbReference type="NCBIfam" id="TIGR00229">
    <property type="entry name" value="sensory_box"/>
    <property type="match status" value="1"/>
</dbReference>
<dbReference type="GO" id="GO:0000156">
    <property type="term" value="F:phosphorelay response regulator activity"/>
    <property type="evidence" value="ECO:0007669"/>
    <property type="project" value="InterPro"/>
</dbReference>
<dbReference type="PROSITE" id="PS50109">
    <property type="entry name" value="HIS_KIN"/>
    <property type="match status" value="1"/>
</dbReference>
<evidence type="ECO:0000256" key="6">
    <source>
        <dbReference type="PROSITE-ProRule" id="PRU00050"/>
    </source>
</evidence>
<dbReference type="SMART" id="SM00086">
    <property type="entry name" value="PAC"/>
    <property type="match status" value="3"/>
</dbReference>
<dbReference type="InterPro" id="IPR029063">
    <property type="entry name" value="SAM-dependent_MTases_sf"/>
</dbReference>
<dbReference type="PANTHER" id="PTHR24422">
    <property type="entry name" value="CHEMOTAXIS PROTEIN METHYLTRANSFERASE"/>
    <property type="match status" value="1"/>
</dbReference>
<dbReference type="GO" id="GO:0008984">
    <property type="term" value="F:protein-glutamate methylesterase activity"/>
    <property type="evidence" value="ECO:0007669"/>
    <property type="project" value="InterPro"/>
</dbReference>
<dbReference type="InterPro" id="IPR036890">
    <property type="entry name" value="HATPase_C_sf"/>
</dbReference>
<dbReference type="GO" id="GO:0005737">
    <property type="term" value="C:cytoplasm"/>
    <property type="evidence" value="ECO:0007669"/>
    <property type="project" value="InterPro"/>
</dbReference>
<dbReference type="Gene3D" id="1.10.287.130">
    <property type="match status" value="1"/>
</dbReference>
<dbReference type="OrthoDB" id="9816309at2"/>
<dbReference type="Gene3D" id="3.30.450.20">
    <property type="entry name" value="PAS domain"/>
    <property type="match status" value="4"/>
</dbReference>